<gene>
    <name evidence="5" type="ORF">KCX82_19555</name>
</gene>
<dbReference type="Pfam" id="PF12833">
    <property type="entry name" value="HTH_18"/>
    <property type="match status" value="1"/>
</dbReference>
<keyword evidence="3" id="KW-0804">Transcription</keyword>
<dbReference type="GO" id="GO:0003700">
    <property type="term" value="F:DNA-binding transcription factor activity"/>
    <property type="evidence" value="ECO:0007669"/>
    <property type="project" value="InterPro"/>
</dbReference>
<keyword evidence="6" id="KW-1185">Reference proteome</keyword>
<dbReference type="PANTHER" id="PTHR43280">
    <property type="entry name" value="ARAC-FAMILY TRANSCRIPTIONAL REGULATOR"/>
    <property type="match status" value="1"/>
</dbReference>
<evidence type="ECO:0000256" key="1">
    <source>
        <dbReference type="ARBA" id="ARBA00023015"/>
    </source>
</evidence>
<dbReference type="SUPFAM" id="SSF46689">
    <property type="entry name" value="Homeodomain-like"/>
    <property type="match status" value="1"/>
</dbReference>
<dbReference type="CDD" id="cd02208">
    <property type="entry name" value="cupin_RmlC-like"/>
    <property type="match status" value="1"/>
</dbReference>
<dbReference type="SUPFAM" id="SSF51182">
    <property type="entry name" value="RmlC-like cupins"/>
    <property type="match status" value="1"/>
</dbReference>
<dbReference type="SUPFAM" id="SSF51011">
    <property type="entry name" value="Glycosyl hydrolase domain"/>
    <property type="match status" value="1"/>
</dbReference>
<evidence type="ECO:0000256" key="2">
    <source>
        <dbReference type="ARBA" id="ARBA00023125"/>
    </source>
</evidence>
<evidence type="ECO:0000256" key="3">
    <source>
        <dbReference type="ARBA" id="ARBA00023163"/>
    </source>
</evidence>
<organism evidence="5 6">
    <name type="scientific">Sinanaerobacter chloroacetimidivorans</name>
    <dbReference type="NCBI Taxonomy" id="2818044"/>
    <lineage>
        <taxon>Bacteria</taxon>
        <taxon>Bacillati</taxon>
        <taxon>Bacillota</taxon>
        <taxon>Clostridia</taxon>
        <taxon>Peptostreptococcales</taxon>
        <taxon>Anaerovoracaceae</taxon>
        <taxon>Sinanaerobacter</taxon>
    </lineage>
</organism>
<dbReference type="EMBL" id="JAGSND010000020">
    <property type="protein sequence ID" value="MBR0600084.1"/>
    <property type="molecule type" value="Genomic_DNA"/>
</dbReference>
<feature type="domain" description="HTH araC/xylS-type" evidence="4">
    <location>
        <begin position="171"/>
        <end position="269"/>
    </location>
</feature>
<dbReference type="GO" id="GO:0043565">
    <property type="term" value="F:sequence-specific DNA binding"/>
    <property type="evidence" value="ECO:0007669"/>
    <property type="project" value="InterPro"/>
</dbReference>
<dbReference type="AlphaFoldDB" id="A0A8J8B379"/>
<reference evidence="5" key="1">
    <citation type="submission" date="2021-04" db="EMBL/GenBank/DDBJ databases">
        <title>Sinoanaerobacter chloroacetimidivorans sp. nov., an obligate anaerobic bacterium isolated from anaerobic sludge.</title>
        <authorList>
            <person name="Bao Y."/>
        </authorList>
    </citation>
    <scope>NUCLEOTIDE SEQUENCE</scope>
    <source>
        <strain evidence="5">BAD-6</strain>
    </source>
</reference>
<protein>
    <submittedName>
        <fullName evidence="5">Helix-turn-helix domain-containing protein</fullName>
    </submittedName>
</protein>
<dbReference type="Gene3D" id="2.60.120.10">
    <property type="entry name" value="Jelly Rolls"/>
    <property type="match status" value="1"/>
</dbReference>
<dbReference type="PROSITE" id="PS01124">
    <property type="entry name" value="HTH_ARAC_FAMILY_2"/>
    <property type="match status" value="1"/>
</dbReference>
<dbReference type="PANTHER" id="PTHR43280:SF34">
    <property type="entry name" value="ARAC-FAMILY TRANSCRIPTIONAL REGULATOR"/>
    <property type="match status" value="1"/>
</dbReference>
<reference evidence="5" key="2">
    <citation type="submission" date="2021-04" db="EMBL/GenBank/DDBJ databases">
        <authorList>
            <person name="Liu J."/>
        </authorList>
    </citation>
    <scope>NUCLEOTIDE SEQUENCE</scope>
    <source>
        <strain evidence="5">BAD-6</strain>
    </source>
</reference>
<sequence>MVNRIILEDEMAIEILKNEFKSISHWHEETVEIVVALRGIIKVQIVGDEYLIKEEEMIFVNKWMVHKIERITEDAILIVLHLDLKFFERYVENSTRVFFVRNPNLHPEEKLTLLRSLIARILVIDQKKGEMHEKNIIEIGQKLLEMMIKDFNYIEKNPELYRSPENFDRVWTALRYMLDNHSAKVSLSSIASFVHLSDSYLSHSIKKETGKGYEYWLNLFRAENAARLLVSTNTSIAKISDDCGFSDPKFLVKHFKNYFKHLPSEYREINRRELSSQKKEIKESDKLDEINYIIDAKINAYILGKKKINSYSTVKKQLQLDIDCSITGKPLSRLWAEYLNVGAFTNLHKSSFQQWLMTVQKMIGFNYALIDFPFDGDEVQCAGGQIHFNMQDIIEIHDYLQALNLKPCIRFNTKKYSAGEMERITEAFLNNAVDIYGTLEDWRCIVPKRLTGQKALISTLMEFKMKIEYEEEAEIKNNYLFDTAYIAPLFIDGALKNRFIGNRHRFNKLFDDSENNFMGDTGLVSNGLKKPLYWAHYLLSLLGEEILYQGDGFIATKNRDNYQILLWNHSHSLDSISLEELNLNIHNRYVIFENEKPIEVKINIIGLSNNHYIIKKLLFDRNYGSVYDRLEDVRIARYLTKKEKDILNETCNIKTSYGISNGKTELSLLDEIPINGAVMFIISEWKKN</sequence>
<dbReference type="InterPro" id="IPR018062">
    <property type="entry name" value="HTH_AraC-typ_CS"/>
</dbReference>
<dbReference type="InterPro" id="IPR009057">
    <property type="entry name" value="Homeodomain-like_sf"/>
</dbReference>
<keyword evidence="1" id="KW-0805">Transcription regulation</keyword>
<dbReference type="InterPro" id="IPR018060">
    <property type="entry name" value="HTH_AraC"/>
</dbReference>
<dbReference type="InterPro" id="IPR011051">
    <property type="entry name" value="RmlC_Cupin_sf"/>
</dbReference>
<dbReference type="Pfam" id="PF07883">
    <property type="entry name" value="Cupin_2"/>
    <property type="match status" value="1"/>
</dbReference>
<evidence type="ECO:0000259" key="4">
    <source>
        <dbReference type="PROSITE" id="PS01124"/>
    </source>
</evidence>
<dbReference type="InterPro" id="IPR014710">
    <property type="entry name" value="RmlC-like_jellyroll"/>
</dbReference>
<dbReference type="InterPro" id="IPR013096">
    <property type="entry name" value="Cupin_2"/>
</dbReference>
<proteinExistence type="predicted"/>
<keyword evidence="2" id="KW-0238">DNA-binding</keyword>
<dbReference type="PROSITE" id="PS00041">
    <property type="entry name" value="HTH_ARAC_FAMILY_1"/>
    <property type="match status" value="1"/>
</dbReference>
<dbReference type="SMART" id="SM00342">
    <property type="entry name" value="HTH_ARAC"/>
    <property type="match status" value="1"/>
</dbReference>
<dbReference type="Gene3D" id="1.10.10.60">
    <property type="entry name" value="Homeodomain-like"/>
    <property type="match status" value="1"/>
</dbReference>
<name>A0A8J8B379_9FIRM</name>
<dbReference type="Gene3D" id="2.60.40.1500">
    <property type="entry name" value="Glycosyl hydrolase domain, family 39"/>
    <property type="match status" value="1"/>
</dbReference>
<comment type="caution">
    <text evidence="5">The sequence shown here is derived from an EMBL/GenBank/DDBJ whole genome shotgun (WGS) entry which is preliminary data.</text>
</comment>
<dbReference type="RefSeq" id="WP_227020204.1">
    <property type="nucleotide sequence ID" value="NZ_JAGSND010000020.1"/>
</dbReference>
<dbReference type="Proteomes" id="UP000675664">
    <property type="component" value="Unassembled WGS sequence"/>
</dbReference>
<accession>A0A8J8B379</accession>
<evidence type="ECO:0000313" key="6">
    <source>
        <dbReference type="Proteomes" id="UP000675664"/>
    </source>
</evidence>
<evidence type="ECO:0000313" key="5">
    <source>
        <dbReference type="EMBL" id="MBR0600084.1"/>
    </source>
</evidence>